<evidence type="ECO:0000313" key="1">
    <source>
        <dbReference type="Proteomes" id="UP000095287"/>
    </source>
</evidence>
<dbReference type="GO" id="GO:0046404">
    <property type="term" value="F:ATP-dependent polydeoxyribonucleotide 5'-hydroxyl-kinase activity"/>
    <property type="evidence" value="ECO:0007669"/>
    <property type="project" value="TreeGrafter"/>
</dbReference>
<dbReference type="WBParaSite" id="L893_g32531.t1">
    <property type="protein sequence ID" value="L893_g32531.t1"/>
    <property type="gene ID" value="L893_g32531"/>
</dbReference>
<sequence>MQCKFGSYNCERPCFALNVYFGQLLSNLIHFCCITPSDFQGKRAQKTMSTTGRGTKRGATVSGEKVYPMFNKKKAAQAAPVQGKWDAVGDELLVFSPDDHRASENIAGFDLDYTLIATKSGKTFPVDHNDWKLWHDSVPQKLRKAHEEGFKVVIFTNQKGVQAGKLTTTNLKKKMHSILAKFDIPVQVFASLGPPSFRKPYVGMWTYMEEQYNDGIPVNREESLYVGDAAGRPKTKVVNRDSLKTWQACVAAADGFLENKQSVVIDNTSPDKESR</sequence>
<proteinExistence type="predicted"/>
<name>A0A1I8A4L9_9BILA</name>
<dbReference type="NCBIfam" id="TIGR01664">
    <property type="entry name" value="DNA-3'-Pase"/>
    <property type="match status" value="1"/>
</dbReference>
<dbReference type="NCBIfam" id="TIGR01662">
    <property type="entry name" value="HAD-SF-IIIA"/>
    <property type="match status" value="1"/>
</dbReference>
<dbReference type="GO" id="GO:0003690">
    <property type="term" value="F:double-stranded DNA binding"/>
    <property type="evidence" value="ECO:0007669"/>
    <property type="project" value="TreeGrafter"/>
</dbReference>
<dbReference type="InterPro" id="IPR006549">
    <property type="entry name" value="HAD-SF_hydro_IIIA"/>
</dbReference>
<organism evidence="1 2">
    <name type="scientific">Steinernema glaseri</name>
    <dbReference type="NCBI Taxonomy" id="37863"/>
    <lineage>
        <taxon>Eukaryota</taxon>
        <taxon>Metazoa</taxon>
        <taxon>Ecdysozoa</taxon>
        <taxon>Nematoda</taxon>
        <taxon>Chromadorea</taxon>
        <taxon>Rhabditida</taxon>
        <taxon>Tylenchina</taxon>
        <taxon>Panagrolaimomorpha</taxon>
        <taxon>Strongyloidoidea</taxon>
        <taxon>Steinernematidae</taxon>
        <taxon>Steinernema</taxon>
    </lineage>
</organism>
<dbReference type="PANTHER" id="PTHR12083">
    <property type="entry name" value="BIFUNCTIONAL POLYNUCLEOTIDE PHOSPHATASE/KINASE"/>
    <property type="match status" value="1"/>
</dbReference>
<keyword evidence="1" id="KW-1185">Reference proteome</keyword>
<dbReference type="InterPro" id="IPR036412">
    <property type="entry name" value="HAD-like_sf"/>
</dbReference>
<evidence type="ECO:0000313" key="2">
    <source>
        <dbReference type="WBParaSite" id="L893_g32531.t1"/>
    </source>
</evidence>
<reference evidence="2" key="1">
    <citation type="submission" date="2016-11" db="UniProtKB">
        <authorList>
            <consortium name="WormBaseParasite"/>
        </authorList>
    </citation>
    <scope>IDENTIFICATION</scope>
</reference>
<dbReference type="Gene3D" id="3.40.50.1000">
    <property type="entry name" value="HAD superfamily/HAD-like"/>
    <property type="match status" value="1"/>
</dbReference>
<dbReference type="Proteomes" id="UP000095287">
    <property type="component" value="Unplaced"/>
</dbReference>
<dbReference type="AlphaFoldDB" id="A0A1I8A4L9"/>
<dbReference type="GO" id="GO:0046403">
    <property type="term" value="F:polynucleotide 3'-phosphatase activity"/>
    <property type="evidence" value="ECO:0007669"/>
    <property type="project" value="TreeGrafter"/>
</dbReference>
<dbReference type="GO" id="GO:0006281">
    <property type="term" value="P:DNA repair"/>
    <property type="evidence" value="ECO:0007669"/>
    <property type="project" value="TreeGrafter"/>
</dbReference>
<dbReference type="InterPro" id="IPR013954">
    <property type="entry name" value="PNK3P"/>
</dbReference>
<dbReference type="InterPro" id="IPR006551">
    <property type="entry name" value="Polynucleotide_phosphatase"/>
</dbReference>
<dbReference type="PANTHER" id="PTHR12083:SF9">
    <property type="entry name" value="BIFUNCTIONAL POLYNUCLEOTIDE PHOSPHATASE_KINASE"/>
    <property type="match status" value="1"/>
</dbReference>
<accession>A0A1I8A4L9</accession>
<dbReference type="SUPFAM" id="SSF56784">
    <property type="entry name" value="HAD-like"/>
    <property type="match status" value="1"/>
</dbReference>
<dbReference type="Pfam" id="PF08645">
    <property type="entry name" value="PNK3P"/>
    <property type="match status" value="1"/>
</dbReference>
<protein>
    <submittedName>
        <fullName evidence="2">Polynucleotide kinase 3'-phosphatase</fullName>
    </submittedName>
</protein>
<dbReference type="InterPro" id="IPR023214">
    <property type="entry name" value="HAD_sf"/>
</dbReference>